<dbReference type="Proteomes" id="UP000433652">
    <property type="component" value="Unassembled WGS sequence"/>
</dbReference>
<comment type="caution">
    <text evidence="1">The sequence shown here is derived from an EMBL/GenBank/DDBJ whole genome shotgun (WGS) entry which is preliminary data.</text>
</comment>
<reference evidence="1 2" key="1">
    <citation type="submission" date="2019-12" db="EMBL/GenBank/DDBJ databases">
        <title>Genomic-based taxomic classification of the family Erythrobacteraceae.</title>
        <authorList>
            <person name="Xu L."/>
        </authorList>
    </citation>
    <scope>NUCLEOTIDE SEQUENCE [LARGE SCALE GENOMIC DNA]</scope>
    <source>
        <strain evidence="1 2">MCCC 1K01500</strain>
    </source>
</reference>
<dbReference type="Gene3D" id="3.90.1010.10">
    <property type="match status" value="1"/>
</dbReference>
<name>A0A6I4SVJ4_9SPHN</name>
<accession>A0A6I4SVJ4</accession>
<evidence type="ECO:0000313" key="2">
    <source>
        <dbReference type="Proteomes" id="UP000433652"/>
    </source>
</evidence>
<dbReference type="AlphaFoldDB" id="A0A6I4SVJ4"/>
<dbReference type="EMBL" id="WTYM01000030">
    <property type="protein sequence ID" value="MXO58836.1"/>
    <property type="molecule type" value="Genomic_DNA"/>
</dbReference>
<dbReference type="SUPFAM" id="SSF82649">
    <property type="entry name" value="SufE/NifU"/>
    <property type="match status" value="1"/>
</dbReference>
<dbReference type="RefSeq" id="WP_159792673.1">
    <property type="nucleotide sequence ID" value="NZ_WTYM01000030.1"/>
</dbReference>
<protein>
    <submittedName>
        <fullName evidence="1">Iron-sulfur cluster assembly scaffold protein</fullName>
    </submittedName>
</protein>
<evidence type="ECO:0000313" key="1">
    <source>
        <dbReference type="EMBL" id="MXO58836.1"/>
    </source>
</evidence>
<gene>
    <name evidence="1" type="ORF">GRI89_04685</name>
</gene>
<sequence>MAGAERLYTPELLGLAVELAEWPLDEALHLQGSARSKSCGSTLDIGLDLDDAGRIADLGMRVRACAIGQAAAALFARAAKGRTSDEIADAGDAIARWLADGGDVPAWPDLALLSAARGYPARHGAIMLPWTAARDALCSVSPAR</sequence>
<proteinExistence type="predicted"/>
<organism evidence="1 2">
    <name type="scientific">Croceibacterium salegens</name>
    <dbReference type="NCBI Taxonomy" id="1737568"/>
    <lineage>
        <taxon>Bacteria</taxon>
        <taxon>Pseudomonadati</taxon>
        <taxon>Pseudomonadota</taxon>
        <taxon>Alphaproteobacteria</taxon>
        <taxon>Sphingomonadales</taxon>
        <taxon>Erythrobacteraceae</taxon>
        <taxon>Croceibacterium</taxon>
    </lineage>
</organism>
<dbReference type="OrthoDB" id="7857113at2"/>
<keyword evidence="2" id="KW-1185">Reference proteome</keyword>